<protein>
    <recommendedName>
        <fullName evidence="3">Transcriptional regulator</fullName>
    </recommendedName>
</protein>
<sequence>MWDENGDAQKMPQVLAALWVQRRAAAIGTLAGYARLDPSVVARVLTALTQRGWVHEYRLPGQPPLYLWAGLCTEDMLKTADMIRRIAWDLPLDSQIV</sequence>
<evidence type="ECO:0000313" key="2">
    <source>
        <dbReference type="Proteomes" id="UP000325292"/>
    </source>
</evidence>
<evidence type="ECO:0008006" key="3">
    <source>
        <dbReference type="Google" id="ProtNLM"/>
    </source>
</evidence>
<reference evidence="1 2" key="1">
    <citation type="journal article" date="2019" name="Sci. Rep.">
        <title>Sulfobacillus thermotolerans: new insights into resistance and metabolic capacities of acidophilic chemolithotrophs.</title>
        <authorList>
            <person name="Panyushkina A.E."/>
            <person name="Babenko V.V."/>
            <person name="Nikitina A.S."/>
            <person name="Selezneva O.V."/>
            <person name="Tsaplina I.A."/>
            <person name="Letarova M.A."/>
            <person name="Kostryukova E.S."/>
            <person name="Letarov A.V."/>
        </authorList>
    </citation>
    <scope>NUCLEOTIDE SEQUENCE [LARGE SCALE GENOMIC DNA]</scope>
    <source>
        <strain evidence="1 2">Kr1</strain>
    </source>
</reference>
<dbReference type="SUPFAM" id="SSF46785">
    <property type="entry name" value="Winged helix' DNA-binding domain"/>
    <property type="match status" value="1"/>
</dbReference>
<dbReference type="InterPro" id="IPR036390">
    <property type="entry name" value="WH_DNA-bd_sf"/>
</dbReference>
<name>A0ABM6RUN3_9FIRM</name>
<organism evidence="1 2">
    <name type="scientific">Sulfobacillus thermotolerans</name>
    <dbReference type="NCBI Taxonomy" id="338644"/>
    <lineage>
        <taxon>Bacteria</taxon>
        <taxon>Bacillati</taxon>
        <taxon>Bacillota</taxon>
        <taxon>Clostridia</taxon>
        <taxon>Eubacteriales</taxon>
        <taxon>Clostridiales Family XVII. Incertae Sedis</taxon>
        <taxon>Sulfobacillus</taxon>
    </lineage>
</organism>
<dbReference type="EMBL" id="CP019454">
    <property type="protein sequence ID" value="AUW95048.1"/>
    <property type="molecule type" value="Genomic_DNA"/>
</dbReference>
<dbReference type="Proteomes" id="UP000325292">
    <property type="component" value="Chromosome"/>
</dbReference>
<evidence type="ECO:0000313" key="1">
    <source>
        <dbReference type="EMBL" id="AUW95048.1"/>
    </source>
</evidence>
<keyword evidence="2" id="KW-1185">Reference proteome</keyword>
<accession>A0ABM6RUN3</accession>
<proteinExistence type="predicted"/>
<gene>
    <name evidence="1" type="ORF">BXT84_14700</name>
</gene>